<dbReference type="Proteomes" id="UP000730618">
    <property type="component" value="Unassembled WGS sequence"/>
</dbReference>
<keyword evidence="1" id="KW-0812">Transmembrane</keyword>
<feature type="transmembrane region" description="Helical" evidence="1">
    <location>
        <begin position="7"/>
        <end position="27"/>
    </location>
</feature>
<gene>
    <name evidence="2" type="ORF">PAECIP111802_05646</name>
</gene>
<protein>
    <submittedName>
        <fullName evidence="2">Uncharacterized protein</fullName>
    </submittedName>
</protein>
<reference evidence="2 3" key="1">
    <citation type="submission" date="2021-06" db="EMBL/GenBank/DDBJ databases">
        <authorList>
            <person name="Criscuolo A."/>
        </authorList>
    </citation>
    <scope>NUCLEOTIDE SEQUENCE [LARGE SCALE GENOMIC DNA]</scope>
    <source>
        <strain evidence="3">CIP 111802</strain>
    </source>
</reference>
<keyword evidence="1" id="KW-1133">Transmembrane helix</keyword>
<keyword evidence="3" id="KW-1185">Reference proteome</keyword>
<proteinExistence type="predicted"/>
<keyword evidence="1" id="KW-0472">Membrane</keyword>
<sequence length="226" mass="26025">MRKRINSLWIVLSLVFVVILNIIIFLINTNFTTTFWVSYGFIHFAYLMLVISSSSMPKAKNELVFGYPLIYVSSLYFICAFLIGSIFIYFKNASFISSFIPQLIIAGLYVQAYISNIIINEKTISNEIESQYHISYIKNAASELSLLMVQSTDPIVKKKLEKLYDSFRSSQVKSYPSLFEIEERIKQHLQILKANLQTNDYSEVNHVIETINGLLMERNGKISGMH</sequence>
<evidence type="ECO:0000313" key="3">
    <source>
        <dbReference type="Proteomes" id="UP000730618"/>
    </source>
</evidence>
<feature type="transmembrane region" description="Helical" evidence="1">
    <location>
        <begin position="33"/>
        <end position="51"/>
    </location>
</feature>
<evidence type="ECO:0000256" key="1">
    <source>
        <dbReference type="SAM" id="Phobius"/>
    </source>
</evidence>
<organism evidence="2 3">
    <name type="scientific">Paenibacillus allorhizosphaerae</name>
    <dbReference type="NCBI Taxonomy" id="2849866"/>
    <lineage>
        <taxon>Bacteria</taxon>
        <taxon>Bacillati</taxon>
        <taxon>Bacillota</taxon>
        <taxon>Bacilli</taxon>
        <taxon>Bacillales</taxon>
        <taxon>Paenibacillaceae</taxon>
        <taxon>Paenibacillus</taxon>
    </lineage>
</organism>
<feature type="transmembrane region" description="Helical" evidence="1">
    <location>
        <begin position="63"/>
        <end position="89"/>
    </location>
</feature>
<evidence type="ECO:0000313" key="2">
    <source>
        <dbReference type="EMBL" id="CAG7653998.1"/>
    </source>
</evidence>
<comment type="caution">
    <text evidence="2">The sequence shown here is derived from an EMBL/GenBank/DDBJ whole genome shotgun (WGS) entry which is preliminary data.</text>
</comment>
<accession>A0ABN7TVH3</accession>
<dbReference type="EMBL" id="CAJVCE010000021">
    <property type="protein sequence ID" value="CAG7653998.1"/>
    <property type="molecule type" value="Genomic_DNA"/>
</dbReference>
<feature type="transmembrane region" description="Helical" evidence="1">
    <location>
        <begin position="95"/>
        <end position="114"/>
    </location>
</feature>
<name>A0ABN7TVH3_9BACL</name>